<dbReference type="GO" id="GO:0047686">
    <property type="term" value="F:arylsulfate sulfotransferase activity"/>
    <property type="evidence" value="ECO:0007669"/>
    <property type="project" value="UniProtKB-EC"/>
</dbReference>
<evidence type="ECO:0000256" key="1">
    <source>
        <dbReference type="SAM" id="MobiDB-lite"/>
    </source>
</evidence>
<accession>A0A517QKM4</accession>
<feature type="region of interest" description="Disordered" evidence="1">
    <location>
        <begin position="39"/>
        <end position="80"/>
    </location>
</feature>
<gene>
    <name evidence="2" type="primary">assT_1</name>
    <name evidence="2" type="ORF">Mal48_14220</name>
</gene>
<dbReference type="Pfam" id="PF05935">
    <property type="entry name" value="Arylsulfotrans"/>
    <property type="match status" value="1"/>
</dbReference>
<dbReference type="AlphaFoldDB" id="A0A517QKM4"/>
<reference evidence="2 3" key="1">
    <citation type="submission" date="2019-02" db="EMBL/GenBank/DDBJ databases">
        <title>Deep-cultivation of Planctomycetes and their phenomic and genomic characterization uncovers novel biology.</title>
        <authorList>
            <person name="Wiegand S."/>
            <person name="Jogler M."/>
            <person name="Boedeker C."/>
            <person name="Pinto D."/>
            <person name="Vollmers J."/>
            <person name="Rivas-Marin E."/>
            <person name="Kohn T."/>
            <person name="Peeters S.H."/>
            <person name="Heuer A."/>
            <person name="Rast P."/>
            <person name="Oberbeckmann S."/>
            <person name="Bunk B."/>
            <person name="Jeske O."/>
            <person name="Meyerdierks A."/>
            <person name="Storesund J.E."/>
            <person name="Kallscheuer N."/>
            <person name="Luecker S."/>
            <person name="Lage O.M."/>
            <person name="Pohl T."/>
            <person name="Merkel B.J."/>
            <person name="Hornburger P."/>
            <person name="Mueller R.-W."/>
            <person name="Bruemmer F."/>
            <person name="Labrenz M."/>
            <person name="Spormann A.M."/>
            <person name="Op den Camp H."/>
            <person name="Overmann J."/>
            <person name="Amann R."/>
            <person name="Jetten M.S.M."/>
            <person name="Mascher T."/>
            <person name="Medema M.H."/>
            <person name="Devos D.P."/>
            <person name="Kaster A.-K."/>
            <person name="Ovreas L."/>
            <person name="Rohde M."/>
            <person name="Galperin M.Y."/>
            <person name="Jogler C."/>
        </authorList>
    </citation>
    <scope>NUCLEOTIDE SEQUENCE [LARGE SCALE GENOMIC DNA]</scope>
    <source>
        <strain evidence="2 3">Mal48</strain>
    </source>
</reference>
<proteinExistence type="predicted"/>
<dbReference type="PANTHER" id="PTHR35340:SF10">
    <property type="entry name" value="CYTOPLASMIC PROTEIN"/>
    <property type="match status" value="1"/>
</dbReference>
<evidence type="ECO:0000313" key="2">
    <source>
        <dbReference type="EMBL" id="QDT32180.1"/>
    </source>
</evidence>
<dbReference type="InterPro" id="IPR010262">
    <property type="entry name" value="Arylsulfotransferase_bact"/>
</dbReference>
<sequence>MYRLLQRLLPIVVLCGCQGEGDSSVKLEASAATVEEELAKTNRSVKTNSLRMATPNPTSSNKTKSKKTTQADPSSAAPASGSLEFLRPLTWTQNPNRAVPNAGWLNFSLPHQSAEKPVPGKVHIEISYSQGKSTLRKRLSDFKSPSLVAGEQAYSIPLLDLKPEIQYTVTISLVRDGGQAELQSEPLQIETEPLPDLFPEFDVRLSMPQRMEAGLTLFNLIRWKKNKPDTEFGAIVALDANGRVRWFYQAQHMIFIVRQLSNGNLLYGYGNRTEGLIEIDLFGNVVRQWNSANLGREVPSHATPVAVDSLHHDAVMLDDETFLALSTTLNQVKPYFDPTYHSRRRIPEANLVTDVVVEFRTDGTVLRSYSLFELLDPRRIGYGSLHNFWDSRGYENVPGGTFDWSHSNSVTHDPRDDSILVSVRHQDAVIKIDRKSGELVWILGNPRKWKGKHSRKLLKPIGRPSWQYHQHAVEITPQGTLLLFDNGNYQAVPFDKILHAKENRSRVVEFKVDEQDMTVEQVWEYDGYERGGFYSTFLCDVDWLPQTGNVLVTNGGEIRDENGERTDYAPGEQQWAEIFEVTYEQTPQRVFDLLIKSSAEQTGFGWSVYRSERISNFFDHVKTAPSISTKP</sequence>
<dbReference type="PANTHER" id="PTHR35340">
    <property type="entry name" value="PQQ ENZYME REPEAT PROTEIN-RELATED"/>
    <property type="match status" value="1"/>
</dbReference>
<dbReference type="EMBL" id="CP036267">
    <property type="protein sequence ID" value="QDT32180.1"/>
    <property type="molecule type" value="Genomic_DNA"/>
</dbReference>
<evidence type="ECO:0000313" key="3">
    <source>
        <dbReference type="Proteomes" id="UP000315724"/>
    </source>
</evidence>
<dbReference type="GO" id="GO:0004062">
    <property type="term" value="F:aryl sulfotransferase activity"/>
    <property type="evidence" value="ECO:0007669"/>
    <property type="project" value="InterPro"/>
</dbReference>
<keyword evidence="2" id="KW-0808">Transferase</keyword>
<keyword evidence="3" id="KW-1185">Reference proteome</keyword>
<dbReference type="OrthoDB" id="264813at2"/>
<dbReference type="InterPro" id="IPR011047">
    <property type="entry name" value="Quinoprotein_ADH-like_sf"/>
</dbReference>
<organism evidence="2 3">
    <name type="scientific">Thalassoglobus polymorphus</name>
    <dbReference type="NCBI Taxonomy" id="2527994"/>
    <lineage>
        <taxon>Bacteria</taxon>
        <taxon>Pseudomonadati</taxon>
        <taxon>Planctomycetota</taxon>
        <taxon>Planctomycetia</taxon>
        <taxon>Planctomycetales</taxon>
        <taxon>Planctomycetaceae</taxon>
        <taxon>Thalassoglobus</taxon>
    </lineage>
</organism>
<protein>
    <submittedName>
        <fullName evidence="2">Arylsulfate sulfotransferase AssT</fullName>
        <ecNumber evidence="2">2.8.2.22</ecNumber>
    </submittedName>
</protein>
<dbReference type="Proteomes" id="UP000315724">
    <property type="component" value="Chromosome"/>
</dbReference>
<name>A0A517QKM4_9PLAN</name>
<dbReference type="EC" id="2.8.2.22" evidence="2"/>
<dbReference type="InterPro" id="IPR053143">
    <property type="entry name" value="Arylsulfate_ST"/>
</dbReference>
<dbReference type="SUPFAM" id="SSF50998">
    <property type="entry name" value="Quinoprotein alcohol dehydrogenase-like"/>
    <property type="match status" value="1"/>
</dbReference>
<feature type="compositionally biased region" description="Low complexity" evidence="1">
    <location>
        <begin position="71"/>
        <end position="80"/>
    </location>
</feature>
<dbReference type="RefSeq" id="WP_145197284.1">
    <property type="nucleotide sequence ID" value="NZ_CP036267.1"/>
</dbReference>
<dbReference type="KEGG" id="tpol:Mal48_14220"/>
<feature type="compositionally biased region" description="Polar residues" evidence="1">
    <location>
        <begin position="41"/>
        <end position="51"/>
    </location>
</feature>